<dbReference type="Proteomes" id="UP000011863">
    <property type="component" value="Chromosome"/>
</dbReference>
<dbReference type="AlphaFoldDB" id="A0A6C7EA33"/>
<gene>
    <name evidence="2" type="ORF">YM304_28790</name>
</gene>
<protein>
    <submittedName>
        <fullName evidence="2">Uncharacterized protein</fullName>
    </submittedName>
</protein>
<evidence type="ECO:0000256" key="1">
    <source>
        <dbReference type="SAM" id="MobiDB-lite"/>
    </source>
</evidence>
<keyword evidence="3" id="KW-1185">Reference proteome</keyword>
<evidence type="ECO:0000313" key="3">
    <source>
        <dbReference type="Proteomes" id="UP000011863"/>
    </source>
</evidence>
<sequence>MPRVPDRSAINAPRRNRSFTNVDSRATPAPTVTMTRATGFTPRSRVRCLPHRLGPERPAVDEPEPPRRPGVCPGVDSRATPAPTVTMTRATRLALRSRARCLPHRLGPERFGSR</sequence>
<organism evidence="2 3">
    <name type="scientific">Ilumatobacter coccineus (strain NBRC 103263 / KCTC 29153 / YM16-304)</name>
    <dbReference type="NCBI Taxonomy" id="1313172"/>
    <lineage>
        <taxon>Bacteria</taxon>
        <taxon>Bacillati</taxon>
        <taxon>Actinomycetota</taxon>
        <taxon>Acidimicrobiia</taxon>
        <taxon>Acidimicrobiales</taxon>
        <taxon>Ilumatobacteraceae</taxon>
        <taxon>Ilumatobacter</taxon>
    </lineage>
</organism>
<reference evidence="2 3" key="1">
    <citation type="journal article" date="2013" name="Int. J. Syst. Evol. Microbiol.">
        <title>Ilumatobacter nonamiense sp. nov. and Ilumatobacter coccineum sp. nov., isolated from seashore sand.</title>
        <authorList>
            <person name="Matsumoto A."/>
            <person name="Kasai H."/>
            <person name="Matsuo Y."/>
            <person name="Shizuri Y."/>
            <person name="Ichikawa N."/>
            <person name="Fujita N."/>
            <person name="Omura S."/>
            <person name="Takahashi Y."/>
        </authorList>
    </citation>
    <scope>NUCLEOTIDE SEQUENCE [LARGE SCALE GENOMIC DNA]</scope>
    <source>
        <strain evidence="3">NBRC 103263 / KCTC 29153 / YM16-304</strain>
    </source>
</reference>
<accession>A0A6C7EA33</accession>
<dbReference type="KEGG" id="aym:YM304_28790"/>
<proteinExistence type="predicted"/>
<dbReference type="EMBL" id="AP012057">
    <property type="protein sequence ID" value="BAN03193.1"/>
    <property type="molecule type" value="Genomic_DNA"/>
</dbReference>
<feature type="compositionally biased region" description="Polar residues" evidence="1">
    <location>
        <begin position="18"/>
        <end position="38"/>
    </location>
</feature>
<feature type="region of interest" description="Disordered" evidence="1">
    <location>
        <begin position="1"/>
        <end position="81"/>
    </location>
</feature>
<evidence type="ECO:0000313" key="2">
    <source>
        <dbReference type="EMBL" id="BAN03193.1"/>
    </source>
</evidence>
<feature type="compositionally biased region" description="Basic and acidic residues" evidence="1">
    <location>
        <begin position="53"/>
        <end position="67"/>
    </location>
</feature>
<name>A0A6C7EA33_ILUCY</name>